<feature type="domain" description="CusB-like beta-barrel" evidence="4">
    <location>
        <begin position="208"/>
        <end position="279"/>
    </location>
</feature>
<feature type="coiled-coil region" evidence="2">
    <location>
        <begin position="142"/>
        <end position="172"/>
    </location>
</feature>
<keyword evidence="8" id="KW-1185">Reference proteome</keyword>
<dbReference type="Gene3D" id="2.40.50.100">
    <property type="match status" value="1"/>
</dbReference>
<dbReference type="PANTHER" id="PTHR30469">
    <property type="entry name" value="MULTIDRUG RESISTANCE PROTEIN MDTA"/>
    <property type="match status" value="1"/>
</dbReference>
<evidence type="ECO:0000313" key="8">
    <source>
        <dbReference type="Proteomes" id="UP001597032"/>
    </source>
</evidence>
<feature type="domain" description="CzcB-like barrel-sandwich hybrid" evidence="6">
    <location>
        <begin position="78"/>
        <end position="200"/>
    </location>
</feature>
<dbReference type="InterPro" id="IPR006143">
    <property type="entry name" value="RND_pump_MFP"/>
</dbReference>
<dbReference type="PANTHER" id="PTHR30469:SF15">
    <property type="entry name" value="HLYD FAMILY OF SECRETION PROTEINS"/>
    <property type="match status" value="1"/>
</dbReference>
<proteinExistence type="inferred from homology"/>
<keyword evidence="3" id="KW-0472">Membrane</keyword>
<evidence type="ECO:0000313" key="7">
    <source>
        <dbReference type="EMBL" id="MFD0762832.1"/>
    </source>
</evidence>
<feature type="domain" description="Multidrug resistance protein MdtA-like C-terminal permuted SH3" evidence="5">
    <location>
        <begin position="300"/>
        <end position="342"/>
    </location>
</feature>
<evidence type="ECO:0000259" key="4">
    <source>
        <dbReference type="Pfam" id="PF25954"/>
    </source>
</evidence>
<organism evidence="7 8">
    <name type="scientific">Lutibacter aestuarii</name>
    <dbReference type="NCBI Taxonomy" id="861111"/>
    <lineage>
        <taxon>Bacteria</taxon>
        <taxon>Pseudomonadati</taxon>
        <taxon>Bacteroidota</taxon>
        <taxon>Flavobacteriia</taxon>
        <taxon>Flavobacteriales</taxon>
        <taxon>Flavobacteriaceae</taxon>
        <taxon>Lutibacter</taxon>
    </lineage>
</organism>
<sequence length="356" mass="39089">MKKISRKTIIYILIIVGIIILILLKLNYNKQKNDEETAVAAITNDKISVQIDTVKYTVLNLSYKSDGVFTPLQELNLSAEQSGRVAKVYVDIGDNVKIGQALALIKTDELSVNLENMRVAYNTAKTNSERYQNAYKTGGVTKQQLDQALMNLENAKANFEQARIKYGDATIKSTINGIVNKRDVEPGTVVNSGTNLFELVNVSKLKLKTTVNETQIVNLQKGDTVTITASVFPEKEFIGIVTFIAPKANSALNFPIEVEVQNSKNSLLKAGMYGSINFEVTKNKVLTVNKNAFVGSLSNQEVFVMKPDSTVILKKVISGIISDKNVEIIEGLKLGDRVIISGQINLQNGSKVSLIN</sequence>
<dbReference type="EMBL" id="JBHTIC010000019">
    <property type="protein sequence ID" value="MFD0762832.1"/>
    <property type="molecule type" value="Genomic_DNA"/>
</dbReference>
<accession>A0ABW2Z9G7</accession>
<dbReference type="Gene3D" id="2.40.420.20">
    <property type="match status" value="1"/>
</dbReference>
<evidence type="ECO:0000259" key="6">
    <source>
        <dbReference type="Pfam" id="PF25973"/>
    </source>
</evidence>
<dbReference type="Pfam" id="PF25973">
    <property type="entry name" value="BSH_CzcB"/>
    <property type="match status" value="1"/>
</dbReference>
<name>A0ABW2Z9G7_9FLAO</name>
<gene>
    <name evidence="7" type="ORF">ACFQZW_12140</name>
</gene>
<dbReference type="NCBIfam" id="TIGR01730">
    <property type="entry name" value="RND_mfp"/>
    <property type="match status" value="1"/>
</dbReference>
<keyword evidence="2" id="KW-0175">Coiled coil</keyword>
<evidence type="ECO:0000256" key="1">
    <source>
        <dbReference type="ARBA" id="ARBA00009477"/>
    </source>
</evidence>
<evidence type="ECO:0000259" key="5">
    <source>
        <dbReference type="Pfam" id="PF25967"/>
    </source>
</evidence>
<dbReference type="InterPro" id="IPR058647">
    <property type="entry name" value="BSH_CzcB-like"/>
</dbReference>
<dbReference type="Gene3D" id="2.40.30.170">
    <property type="match status" value="1"/>
</dbReference>
<reference evidence="8" key="1">
    <citation type="journal article" date="2019" name="Int. J. Syst. Evol. Microbiol.">
        <title>The Global Catalogue of Microorganisms (GCM) 10K type strain sequencing project: providing services to taxonomists for standard genome sequencing and annotation.</title>
        <authorList>
            <consortium name="The Broad Institute Genomics Platform"/>
            <consortium name="The Broad Institute Genome Sequencing Center for Infectious Disease"/>
            <person name="Wu L."/>
            <person name="Ma J."/>
        </authorList>
    </citation>
    <scope>NUCLEOTIDE SEQUENCE [LARGE SCALE GENOMIC DNA]</scope>
    <source>
        <strain evidence="8">CCUG 60022</strain>
    </source>
</reference>
<evidence type="ECO:0000256" key="3">
    <source>
        <dbReference type="SAM" id="Phobius"/>
    </source>
</evidence>
<comment type="similarity">
    <text evidence="1">Belongs to the membrane fusion protein (MFP) (TC 8.A.1) family.</text>
</comment>
<dbReference type="RefSeq" id="WP_386783306.1">
    <property type="nucleotide sequence ID" value="NZ_JBHTIC010000019.1"/>
</dbReference>
<dbReference type="InterPro" id="IPR058792">
    <property type="entry name" value="Beta-barrel_RND_2"/>
</dbReference>
<keyword evidence="3" id="KW-0812">Transmembrane</keyword>
<dbReference type="Gene3D" id="1.10.287.470">
    <property type="entry name" value="Helix hairpin bin"/>
    <property type="match status" value="1"/>
</dbReference>
<protein>
    <submittedName>
        <fullName evidence="7">Efflux RND transporter periplasmic adaptor subunit</fullName>
    </submittedName>
</protein>
<dbReference type="InterPro" id="IPR058627">
    <property type="entry name" value="MdtA-like_C"/>
</dbReference>
<dbReference type="Proteomes" id="UP001597032">
    <property type="component" value="Unassembled WGS sequence"/>
</dbReference>
<comment type="caution">
    <text evidence="7">The sequence shown here is derived from an EMBL/GenBank/DDBJ whole genome shotgun (WGS) entry which is preliminary data.</text>
</comment>
<dbReference type="Pfam" id="PF25954">
    <property type="entry name" value="Beta-barrel_RND_2"/>
    <property type="match status" value="1"/>
</dbReference>
<dbReference type="Pfam" id="PF25967">
    <property type="entry name" value="RND-MFP_C"/>
    <property type="match status" value="1"/>
</dbReference>
<keyword evidence="3" id="KW-1133">Transmembrane helix</keyword>
<evidence type="ECO:0000256" key="2">
    <source>
        <dbReference type="SAM" id="Coils"/>
    </source>
</evidence>
<dbReference type="SUPFAM" id="SSF111369">
    <property type="entry name" value="HlyD-like secretion proteins"/>
    <property type="match status" value="1"/>
</dbReference>
<feature type="transmembrane region" description="Helical" evidence="3">
    <location>
        <begin position="9"/>
        <end position="28"/>
    </location>
</feature>